<proteinExistence type="inferred from homology"/>
<comment type="subcellular location">
    <subcellularLocation>
        <location evidence="1 6">Cell membrane</location>
        <topology evidence="1 6">Multi-pass membrane protein</topology>
    </subcellularLocation>
</comment>
<sequence length="188" mass="20837">MDWLVKVEQLAAWLREFGIWAIAVSLLLSIAVAILGLVPSVFISGANAVVFGIVPGFWISLAGEVLGAAISYWLYKWGFGKTRLKQDNWSWLRRLNEGGRPKQFSILAFARLTPVPSGVITFVAAISSMRYIDFLLATTLGKMPSIAMETLIGHDLFTINENLPRLLVVVSVVIVVYLLFRGRNKKKG</sequence>
<feature type="domain" description="VTT" evidence="7">
    <location>
        <begin position="38"/>
        <end position="154"/>
    </location>
</feature>
<feature type="transmembrane region" description="Helical" evidence="6">
    <location>
        <begin position="163"/>
        <end position="180"/>
    </location>
</feature>
<evidence type="ECO:0000256" key="2">
    <source>
        <dbReference type="ARBA" id="ARBA00022475"/>
    </source>
</evidence>
<comment type="caution">
    <text evidence="8">The sequence shown here is derived from an EMBL/GenBank/DDBJ whole genome shotgun (WGS) entry which is preliminary data.</text>
</comment>
<evidence type="ECO:0000313" key="9">
    <source>
        <dbReference type="Proteomes" id="UP000053750"/>
    </source>
</evidence>
<accession>A0A9W5W799</accession>
<feature type="transmembrane region" description="Helical" evidence="6">
    <location>
        <begin position="49"/>
        <end position="75"/>
    </location>
</feature>
<feature type="transmembrane region" description="Helical" evidence="6">
    <location>
        <begin position="104"/>
        <end position="126"/>
    </location>
</feature>
<keyword evidence="9" id="KW-1185">Reference proteome</keyword>
<reference evidence="8 9" key="1">
    <citation type="submission" date="2014-02" db="EMBL/GenBank/DDBJ databases">
        <title>Genome sequence of Paenibacillus darwinianus reveals adaptive mechanisms for survival in Antarctic soils.</title>
        <authorList>
            <person name="Dsouza M."/>
            <person name="Taylor M.W."/>
            <person name="Turner S.J."/>
            <person name="Aislabie J."/>
        </authorList>
    </citation>
    <scope>NUCLEOTIDE SEQUENCE [LARGE SCALE GENOMIC DNA]</scope>
    <source>
        <strain evidence="8 9">CE1</strain>
    </source>
</reference>
<dbReference type="Pfam" id="PF09335">
    <property type="entry name" value="VTT_dom"/>
    <property type="match status" value="1"/>
</dbReference>
<feature type="transmembrane region" description="Helical" evidence="6">
    <location>
        <begin position="20"/>
        <end position="43"/>
    </location>
</feature>
<dbReference type="OrthoDB" id="9812980at2"/>
<evidence type="ECO:0000256" key="4">
    <source>
        <dbReference type="ARBA" id="ARBA00022989"/>
    </source>
</evidence>
<keyword evidence="2 6" id="KW-1003">Cell membrane</keyword>
<dbReference type="InterPro" id="IPR032816">
    <property type="entry name" value="VTT_dom"/>
</dbReference>
<keyword evidence="3 6" id="KW-0812">Transmembrane</keyword>
<evidence type="ECO:0000313" key="8">
    <source>
        <dbReference type="EMBL" id="EXX89165.1"/>
    </source>
</evidence>
<evidence type="ECO:0000256" key="6">
    <source>
        <dbReference type="RuleBase" id="RU366058"/>
    </source>
</evidence>
<dbReference type="PANTHER" id="PTHR12677:SF59">
    <property type="entry name" value="GOLGI APPARATUS MEMBRANE PROTEIN TVP38-RELATED"/>
    <property type="match status" value="1"/>
</dbReference>
<comment type="caution">
    <text evidence="6">Lacks conserved residue(s) required for the propagation of feature annotation.</text>
</comment>
<dbReference type="AlphaFoldDB" id="A0A9W5W799"/>
<evidence type="ECO:0000259" key="7">
    <source>
        <dbReference type="Pfam" id="PF09335"/>
    </source>
</evidence>
<dbReference type="GO" id="GO:0005886">
    <property type="term" value="C:plasma membrane"/>
    <property type="evidence" value="ECO:0007669"/>
    <property type="project" value="UniProtKB-SubCell"/>
</dbReference>
<keyword evidence="4 6" id="KW-1133">Transmembrane helix</keyword>
<dbReference type="Proteomes" id="UP000053750">
    <property type="component" value="Unassembled WGS sequence"/>
</dbReference>
<keyword evidence="5 6" id="KW-0472">Membrane</keyword>
<name>A0A9W5W799_9BACL</name>
<organism evidence="8 9">
    <name type="scientific">Paenibacillus darwinianus</name>
    <dbReference type="NCBI Taxonomy" id="1380763"/>
    <lineage>
        <taxon>Bacteria</taxon>
        <taxon>Bacillati</taxon>
        <taxon>Bacillota</taxon>
        <taxon>Bacilli</taxon>
        <taxon>Bacillales</taxon>
        <taxon>Paenibacillaceae</taxon>
        <taxon>Paenibacillus</taxon>
    </lineage>
</organism>
<gene>
    <name evidence="8" type="ORF">BG53_00530</name>
</gene>
<comment type="similarity">
    <text evidence="6">Belongs to the TVP38/TMEM64 family.</text>
</comment>
<dbReference type="PANTHER" id="PTHR12677">
    <property type="entry name" value="GOLGI APPARATUS MEMBRANE PROTEIN TVP38-RELATED"/>
    <property type="match status" value="1"/>
</dbReference>
<evidence type="ECO:0000256" key="5">
    <source>
        <dbReference type="ARBA" id="ARBA00023136"/>
    </source>
</evidence>
<evidence type="ECO:0000256" key="3">
    <source>
        <dbReference type="ARBA" id="ARBA00022692"/>
    </source>
</evidence>
<dbReference type="EMBL" id="JFHU01000105">
    <property type="protein sequence ID" value="EXX89165.1"/>
    <property type="molecule type" value="Genomic_DNA"/>
</dbReference>
<protein>
    <recommendedName>
        <fullName evidence="6">TVP38/TMEM64 family membrane protein</fullName>
    </recommendedName>
</protein>
<dbReference type="RefSeq" id="WP_036580571.1">
    <property type="nucleotide sequence ID" value="NZ_KK082131.1"/>
</dbReference>
<evidence type="ECO:0000256" key="1">
    <source>
        <dbReference type="ARBA" id="ARBA00004651"/>
    </source>
</evidence>
<dbReference type="InterPro" id="IPR015414">
    <property type="entry name" value="TMEM64"/>
</dbReference>